<keyword evidence="3" id="KW-1185">Reference proteome</keyword>
<organism evidence="2 3">
    <name type="scientific">Eumeta variegata</name>
    <name type="common">Bagworm moth</name>
    <name type="synonym">Eumeta japonica</name>
    <dbReference type="NCBI Taxonomy" id="151549"/>
    <lineage>
        <taxon>Eukaryota</taxon>
        <taxon>Metazoa</taxon>
        <taxon>Ecdysozoa</taxon>
        <taxon>Arthropoda</taxon>
        <taxon>Hexapoda</taxon>
        <taxon>Insecta</taxon>
        <taxon>Pterygota</taxon>
        <taxon>Neoptera</taxon>
        <taxon>Endopterygota</taxon>
        <taxon>Lepidoptera</taxon>
        <taxon>Glossata</taxon>
        <taxon>Ditrysia</taxon>
        <taxon>Tineoidea</taxon>
        <taxon>Psychidae</taxon>
        <taxon>Oiketicinae</taxon>
        <taxon>Eumeta</taxon>
    </lineage>
</organism>
<evidence type="ECO:0000256" key="1">
    <source>
        <dbReference type="SAM" id="MobiDB-lite"/>
    </source>
</evidence>
<feature type="region of interest" description="Disordered" evidence="1">
    <location>
        <begin position="240"/>
        <end position="270"/>
    </location>
</feature>
<accession>A0A4C1Z8P5</accession>
<evidence type="ECO:0000313" key="2">
    <source>
        <dbReference type="EMBL" id="GBP83692.1"/>
    </source>
</evidence>
<dbReference type="EMBL" id="BGZK01001633">
    <property type="protein sequence ID" value="GBP83692.1"/>
    <property type="molecule type" value="Genomic_DNA"/>
</dbReference>
<evidence type="ECO:0000313" key="3">
    <source>
        <dbReference type="Proteomes" id="UP000299102"/>
    </source>
</evidence>
<sequence>MRTNKFHTEMPPVKYHFGKFRITVSGHDDVYMIDVPNYVIAFFIDSTLDLTVMRIVTVYSKGKNFNEFQQYAKPLKVKVTGARLKSHELAITVDRRVGRVHNNGQPRRHGNCTRGGGRPATAPPEAARRPPPAALFKRAGDDAFCSKIFTVHAAEKQGISLMLSQRSVNEEVVITLIEIRAIMSDLSAWAAAGASRGAPRAPTPSSIASLSMPHTRLANQHEFLPRRTLRHIFGQGCNSVESETPSITGRPRLRAPRPRQRPPFGTSGYL</sequence>
<feature type="compositionally biased region" description="Basic residues" evidence="1">
    <location>
        <begin position="251"/>
        <end position="260"/>
    </location>
</feature>
<proteinExistence type="predicted"/>
<name>A0A4C1Z8P5_EUMVA</name>
<gene>
    <name evidence="2" type="ORF">EVAR_57092_1</name>
</gene>
<comment type="caution">
    <text evidence="2">The sequence shown here is derived from an EMBL/GenBank/DDBJ whole genome shotgun (WGS) entry which is preliminary data.</text>
</comment>
<feature type="region of interest" description="Disordered" evidence="1">
    <location>
        <begin position="100"/>
        <end position="131"/>
    </location>
</feature>
<reference evidence="2 3" key="1">
    <citation type="journal article" date="2019" name="Commun. Biol.">
        <title>The bagworm genome reveals a unique fibroin gene that provides high tensile strength.</title>
        <authorList>
            <person name="Kono N."/>
            <person name="Nakamura H."/>
            <person name="Ohtoshi R."/>
            <person name="Tomita M."/>
            <person name="Numata K."/>
            <person name="Arakawa K."/>
        </authorList>
    </citation>
    <scope>NUCLEOTIDE SEQUENCE [LARGE SCALE GENOMIC DNA]</scope>
</reference>
<protein>
    <submittedName>
        <fullName evidence="2">Uncharacterized protein</fullName>
    </submittedName>
</protein>
<dbReference type="AlphaFoldDB" id="A0A4C1Z8P5"/>
<dbReference type="Proteomes" id="UP000299102">
    <property type="component" value="Unassembled WGS sequence"/>
</dbReference>